<sequence length="125" mass="14321">DARAKLPADERRIADLILTPDNPESTALAEEVLQHTRPLLEKLSPSRFHSRIHFPFWVLHGRSDTMVPYTEALALKRLMPRQVRLYVSNLYGHKKLGYGSSLWRSIRDAVGLVVYIGRFLRAVEG</sequence>
<name>X1KDR5_9ZZZZ</name>
<evidence type="ECO:0000313" key="1">
    <source>
        <dbReference type="EMBL" id="GAH80198.1"/>
    </source>
</evidence>
<accession>X1KDR5</accession>
<evidence type="ECO:0008006" key="2">
    <source>
        <dbReference type="Google" id="ProtNLM"/>
    </source>
</evidence>
<reference evidence="1" key="1">
    <citation type="journal article" date="2014" name="Front. Microbiol.">
        <title>High frequency of phylogenetically diverse reductive dehalogenase-homologous genes in deep subseafloor sedimentary metagenomes.</title>
        <authorList>
            <person name="Kawai M."/>
            <person name="Futagami T."/>
            <person name="Toyoda A."/>
            <person name="Takaki Y."/>
            <person name="Nishi S."/>
            <person name="Hori S."/>
            <person name="Arai W."/>
            <person name="Tsubouchi T."/>
            <person name="Morono Y."/>
            <person name="Uchiyama I."/>
            <person name="Ito T."/>
            <person name="Fujiyama A."/>
            <person name="Inagaki F."/>
            <person name="Takami H."/>
        </authorList>
    </citation>
    <scope>NUCLEOTIDE SEQUENCE</scope>
    <source>
        <strain evidence="1">Expedition CK06-06</strain>
    </source>
</reference>
<comment type="caution">
    <text evidence="1">The sequence shown here is derived from an EMBL/GenBank/DDBJ whole genome shotgun (WGS) entry which is preliminary data.</text>
</comment>
<organism evidence="1">
    <name type="scientific">marine sediment metagenome</name>
    <dbReference type="NCBI Taxonomy" id="412755"/>
    <lineage>
        <taxon>unclassified sequences</taxon>
        <taxon>metagenomes</taxon>
        <taxon>ecological metagenomes</taxon>
    </lineage>
</organism>
<dbReference type="SUPFAM" id="SSF53474">
    <property type="entry name" value="alpha/beta-Hydrolases"/>
    <property type="match status" value="1"/>
</dbReference>
<dbReference type="Gene3D" id="3.40.50.1820">
    <property type="entry name" value="alpha/beta hydrolase"/>
    <property type="match status" value="1"/>
</dbReference>
<dbReference type="InterPro" id="IPR029058">
    <property type="entry name" value="AB_hydrolase_fold"/>
</dbReference>
<feature type="non-terminal residue" evidence="1">
    <location>
        <position position="1"/>
    </location>
</feature>
<proteinExistence type="predicted"/>
<dbReference type="AlphaFoldDB" id="X1KDR5"/>
<dbReference type="EMBL" id="BARU01044682">
    <property type="protein sequence ID" value="GAH80198.1"/>
    <property type="molecule type" value="Genomic_DNA"/>
</dbReference>
<gene>
    <name evidence="1" type="ORF">S03H2_68060</name>
</gene>
<protein>
    <recommendedName>
        <fullName evidence="2">Peptidase S9 prolyl oligopeptidase catalytic domain-containing protein</fullName>
    </recommendedName>
</protein>